<dbReference type="InterPro" id="IPR011990">
    <property type="entry name" value="TPR-like_helical_dom_sf"/>
</dbReference>
<organism evidence="1">
    <name type="scientific">gut metagenome</name>
    <dbReference type="NCBI Taxonomy" id="749906"/>
    <lineage>
        <taxon>unclassified sequences</taxon>
        <taxon>metagenomes</taxon>
        <taxon>organismal metagenomes</taxon>
    </lineage>
</organism>
<dbReference type="SUPFAM" id="SSF48452">
    <property type="entry name" value="TPR-like"/>
    <property type="match status" value="1"/>
</dbReference>
<dbReference type="InterPro" id="IPR019734">
    <property type="entry name" value="TPR_rpt"/>
</dbReference>
<name>J9GZ47_9ZZZZ</name>
<sequence>MDMVMYAGATAGGIMGNLGKYEEAVKYLKQVLRKGRKEQKPRIVLKSMTYLLNLYQKIDQRDSICVYLAEATRLAERLPAANTEVQGFLQTQYQLLSYLGRYRESIAVQQKLLSEEPTNVQVPKAVIYYHLAQNYVALKEFEKAITYYETAHAQSDSLKQAELDTQLSEWTVKYKTQEKEMEIVRLRQEQLESKARMLQWGMFSG</sequence>
<reference evidence="1" key="1">
    <citation type="journal article" date="2012" name="PLoS ONE">
        <title>Gene sets for utilization of primary and secondary nutrition supplies in the distal gut of endangered iberian lynx.</title>
        <authorList>
            <person name="Alcaide M."/>
            <person name="Messina E."/>
            <person name="Richter M."/>
            <person name="Bargiela R."/>
            <person name="Peplies J."/>
            <person name="Huws S.A."/>
            <person name="Newbold C.J."/>
            <person name="Golyshin P.N."/>
            <person name="Simon M.A."/>
            <person name="Lopez G."/>
            <person name="Yakimov M.M."/>
            <person name="Ferrer M."/>
        </authorList>
    </citation>
    <scope>NUCLEOTIDE SEQUENCE</scope>
</reference>
<dbReference type="PROSITE" id="PS50005">
    <property type="entry name" value="TPR"/>
    <property type="match status" value="1"/>
</dbReference>
<proteinExistence type="predicted"/>
<dbReference type="AlphaFoldDB" id="J9GZ47"/>
<evidence type="ECO:0000313" key="1">
    <source>
        <dbReference type="EMBL" id="EJX08513.1"/>
    </source>
</evidence>
<dbReference type="EMBL" id="AMCI01000605">
    <property type="protein sequence ID" value="EJX08513.1"/>
    <property type="molecule type" value="Genomic_DNA"/>
</dbReference>
<gene>
    <name evidence="1" type="ORF">EVA_03375</name>
</gene>
<dbReference type="Gene3D" id="1.25.40.10">
    <property type="entry name" value="Tetratricopeptide repeat domain"/>
    <property type="match status" value="1"/>
</dbReference>
<protein>
    <submittedName>
        <fullName evidence="1">Hsp90-like protein</fullName>
    </submittedName>
</protein>
<dbReference type="Pfam" id="PF13181">
    <property type="entry name" value="TPR_8"/>
    <property type="match status" value="2"/>
</dbReference>
<comment type="caution">
    <text evidence="1">The sequence shown here is derived from an EMBL/GenBank/DDBJ whole genome shotgun (WGS) entry which is preliminary data.</text>
</comment>
<accession>J9GZ47</accession>